<dbReference type="InterPro" id="IPR003598">
    <property type="entry name" value="Ig_sub2"/>
</dbReference>
<dbReference type="Gene3D" id="2.60.40.10">
    <property type="entry name" value="Immunoglobulins"/>
    <property type="match status" value="2"/>
</dbReference>
<dbReference type="Pfam" id="PF00047">
    <property type="entry name" value="ig"/>
    <property type="match status" value="1"/>
</dbReference>
<dbReference type="AlphaFoldDB" id="A0AA88YCD3"/>
<keyword evidence="4" id="KW-1185">Reference proteome</keyword>
<dbReference type="GO" id="GO:0050808">
    <property type="term" value="P:synapse organization"/>
    <property type="evidence" value="ECO:0007669"/>
    <property type="project" value="TreeGrafter"/>
</dbReference>
<feature type="compositionally biased region" description="Polar residues" evidence="1">
    <location>
        <begin position="71"/>
        <end position="86"/>
    </location>
</feature>
<comment type="caution">
    <text evidence="3">The sequence shown here is derived from an EMBL/GenBank/DDBJ whole genome shotgun (WGS) entry which is preliminary data.</text>
</comment>
<dbReference type="PROSITE" id="PS50835">
    <property type="entry name" value="IG_LIKE"/>
    <property type="match status" value="2"/>
</dbReference>
<dbReference type="InterPro" id="IPR003599">
    <property type="entry name" value="Ig_sub"/>
</dbReference>
<dbReference type="InterPro" id="IPR007110">
    <property type="entry name" value="Ig-like_dom"/>
</dbReference>
<dbReference type="Proteomes" id="UP001186944">
    <property type="component" value="Unassembled WGS sequence"/>
</dbReference>
<dbReference type="GO" id="GO:0032589">
    <property type="term" value="C:neuron projection membrane"/>
    <property type="evidence" value="ECO:0007669"/>
    <property type="project" value="TreeGrafter"/>
</dbReference>
<evidence type="ECO:0000256" key="1">
    <source>
        <dbReference type="SAM" id="MobiDB-lite"/>
    </source>
</evidence>
<dbReference type="InterPro" id="IPR013783">
    <property type="entry name" value="Ig-like_fold"/>
</dbReference>
<gene>
    <name evidence="3" type="ORF">FSP39_021910</name>
</gene>
<dbReference type="PANTHER" id="PTHR23279">
    <property type="entry name" value="DEFECTIVE PROBOSCIS EXTENSION RESPONSE DPR -RELATED"/>
    <property type="match status" value="1"/>
</dbReference>
<evidence type="ECO:0000313" key="3">
    <source>
        <dbReference type="EMBL" id="KAK3098679.1"/>
    </source>
</evidence>
<feature type="domain" description="Ig-like" evidence="2">
    <location>
        <begin position="261"/>
        <end position="349"/>
    </location>
</feature>
<dbReference type="CDD" id="cd00096">
    <property type="entry name" value="Ig"/>
    <property type="match status" value="1"/>
</dbReference>
<feature type="region of interest" description="Disordered" evidence="1">
    <location>
        <begin position="67"/>
        <end position="91"/>
    </location>
</feature>
<dbReference type="PANTHER" id="PTHR23279:SF36">
    <property type="entry name" value="DEFECTIVE PROBOSCIS EXTENSION RESPONSE 9, ISOFORM A"/>
    <property type="match status" value="1"/>
</dbReference>
<name>A0AA88YCD3_PINIB</name>
<dbReference type="EMBL" id="VSWD01000007">
    <property type="protein sequence ID" value="KAK3098679.1"/>
    <property type="molecule type" value="Genomic_DNA"/>
</dbReference>
<organism evidence="3 4">
    <name type="scientific">Pinctada imbricata</name>
    <name type="common">Atlantic pearl-oyster</name>
    <name type="synonym">Pinctada martensii</name>
    <dbReference type="NCBI Taxonomy" id="66713"/>
    <lineage>
        <taxon>Eukaryota</taxon>
        <taxon>Metazoa</taxon>
        <taxon>Spiralia</taxon>
        <taxon>Lophotrochozoa</taxon>
        <taxon>Mollusca</taxon>
        <taxon>Bivalvia</taxon>
        <taxon>Autobranchia</taxon>
        <taxon>Pteriomorphia</taxon>
        <taxon>Pterioida</taxon>
        <taxon>Pterioidea</taxon>
        <taxon>Pteriidae</taxon>
        <taxon>Pinctada</taxon>
    </lineage>
</organism>
<evidence type="ECO:0000259" key="2">
    <source>
        <dbReference type="PROSITE" id="PS50835"/>
    </source>
</evidence>
<dbReference type="InterPro" id="IPR036179">
    <property type="entry name" value="Ig-like_dom_sf"/>
</dbReference>
<accession>A0AA88YCD3</accession>
<dbReference type="SMART" id="SM00409">
    <property type="entry name" value="IG"/>
    <property type="match status" value="2"/>
</dbReference>
<feature type="domain" description="Ig-like" evidence="2">
    <location>
        <begin position="143"/>
        <end position="233"/>
    </location>
</feature>
<dbReference type="SUPFAM" id="SSF48726">
    <property type="entry name" value="Immunoglobulin"/>
    <property type="match status" value="2"/>
</dbReference>
<sequence>MPGAVFLRLFFLVNPLEKVIPLRGDSVSGITPPGPVIMDISFHLVTRYCQKASLKPNKYDGISEAAAPTAKPQNTQCKNTEQTSTGRDAKGTRNVNAQHRNIKHKGLHINQRDQWATGADLGRSSATEIAESYGLSSKRQVPPTFLETGRRNITVHKGDLAILKCRIRNLGPKQVAWRKLTMHYPLTVGKLTFLPEEDISVEFNDFKNGVTEWNLVIKRAAPKHSGTYECQISAKKLYTHHVYLHVLAIRISGTEYVNLYEKIKLTCNVTFRSARPPSIDWFHDGNVIKTQDPRWRNRIEITRRVVQKERYLRSDLTIEISAMTDGGRYVCRSIDYINNNINTANMDVNVLNINKEVMKRYKPGEDERDITMASIHHRQCVITDNRWIPEDFSEDKDVCKLKTKHKHGYLWRSTCFNSTTTTRVVSSRYDVRNMPAWSVLVAAQRS</sequence>
<dbReference type="InterPro" id="IPR013151">
    <property type="entry name" value="Immunoglobulin_dom"/>
</dbReference>
<proteinExistence type="predicted"/>
<evidence type="ECO:0000313" key="4">
    <source>
        <dbReference type="Proteomes" id="UP001186944"/>
    </source>
</evidence>
<dbReference type="SMART" id="SM00408">
    <property type="entry name" value="IGc2"/>
    <property type="match status" value="2"/>
</dbReference>
<dbReference type="InterPro" id="IPR037448">
    <property type="entry name" value="Zig-8"/>
</dbReference>
<protein>
    <recommendedName>
        <fullName evidence="2">Ig-like domain-containing protein</fullName>
    </recommendedName>
</protein>
<reference evidence="3" key="1">
    <citation type="submission" date="2019-08" db="EMBL/GenBank/DDBJ databases">
        <title>The improved chromosome-level genome for the pearl oyster Pinctada fucata martensii using PacBio sequencing and Hi-C.</title>
        <authorList>
            <person name="Zheng Z."/>
        </authorList>
    </citation>
    <scope>NUCLEOTIDE SEQUENCE</scope>
    <source>
        <strain evidence="3">ZZ-2019</strain>
        <tissue evidence="3">Adductor muscle</tissue>
    </source>
</reference>